<feature type="non-terminal residue" evidence="2">
    <location>
        <position position="163"/>
    </location>
</feature>
<protein>
    <submittedName>
        <fullName evidence="2">Uncharacterized protein</fullName>
    </submittedName>
</protein>
<keyword evidence="1" id="KW-0812">Transmembrane</keyword>
<comment type="caution">
    <text evidence="2">The sequence shown here is derived from an EMBL/GenBank/DDBJ whole genome shotgun (WGS) entry which is preliminary data.</text>
</comment>
<evidence type="ECO:0000313" key="2">
    <source>
        <dbReference type="EMBL" id="ETN98002.1"/>
    </source>
</evidence>
<reference evidence="2 3" key="1">
    <citation type="journal article" date="2013" name="Curr. Biol.">
        <title>The Genome of the Foraminiferan Reticulomyxa filosa.</title>
        <authorList>
            <person name="Glockner G."/>
            <person name="Hulsmann N."/>
            <person name="Schleicher M."/>
            <person name="Noegel A.A."/>
            <person name="Eichinger L."/>
            <person name="Gallinger C."/>
            <person name="Pawlowski J."/>
            <person name="Sierra R."/>
            <person name="Euteneuer U."/>
            <person name="Pillet L."/>
            <person name="Moustafa A."/>
            <person name="Platzer M."/>
            <person name="Groth M."/>
            <person name="Szafranski K."/>
            <person name="Schliwa M."/>
        </authorList>
    </citation>
    <scope>NUCLEOTIDE SEQUENCE [LARGE SCALE GENOMIC DNA]</scope>
</reference>
<evidence type="ECO:0000313" key="3">
    <source>
        <dbReference type="Proteomes" id="UP000023152"/>
    </source>
</evidence>
<feature type="transmembrane region" description="Helical" evidence="1">
    <location>
        <begin position="33"/>
        <end position="52"/>
    </location>
</feature>
<dbReference type="AlphaFoldDB" id="X6L7V8"/>
<accession>X6L7V8</accession>
<keyword evidence="1" id="KW-0472">Membrane</keyword>
<evidence type="ECO:0000256" key="1">
    <source>
        <dbReference type="SAM" id="Phobius"/>
    </source>
</evidence>
<dbReference type="Proteomes" id="UP000023152">
    <property type="component" value="Unassembled WGS sequence"/>
</dbReference>
<proteinExistence type="predicted"/>
<dbReference type="EMBL" id="ASPP01047957">
    <property type="protein sequence ID" value="ETN98002.1"/>
    <property type="molecule type" value="Genomic_DNA"/>
</dbReference>
<feature type="non-terminal residue" evidence="2">
    <location>
        <position position="1"/>
    </location>
</feature>
<gene>
    <name evidence="2" type="ORF">RFI_39520</name>
</gene>
<keyword evidence="3" id="KW-1185">Reference proteome</keyword>
<organism evidence="2 3">
    <name type="scientific">Reticulomyxa filosa</name>
    <dbReference type="NCBI Taxonomy" id="46433"/>
    <lineage>
        <taxon>Eukaryota</taxon>
        <taxon>Sar</taxon>
        <taxon>Rhizaria</taxon>
        <taxon>Retaria</taxon>
        <taxon>Foraminifera</taxon>
        <taxon>Monothalamids</taxon>
        <taxon>Reticulomyxidae</taxon>
        <taxon>Reticulomyxa</taxon>
    </lineage>
</organism>
<name>X6L7V8_RETFI</name>
<keyword evidence="1" id="KW-1133">Transmembrane helix</keyword>
<sequence>KTLNSFSALSYCNITENLLSGKLLDSNSNMNSSLVYVIVLVALHALNAIVVVSNVNKGNSSEDVTNRQIYLKNHNIVILMTSCDISINQHFNNVVKSKKWKCMQCANAYNINITIISLMQISNKKSMYLGNERIRLPQITSMINKMQSKKNSHTKAPVTPTLI</sequence>